<evidence type="ECO:0000256" key="4">
    <source>
        <dbReference type="ARBA" id="ARBA00022833"/>
    </source>
</evidence>
<evidence type="ECO:0000256" key="5">
    <source>
        <dbReference type="ARBA" id="ARBA00023049"/>
    </source>
</evidence>
<name>A0ABU1BMW0_9BURK</name>
<keyword evidence="1 6" id="KW-0645">Protease</keyword>
<evidence type="ECO:0000256" key="7">
    <source>
        <dbReference type="SAM" id="SignalP"/>
    </source>
</evidence>
<evidence type="ECO:0000313" key="9">
    <source>
        <dbReference type="EMBL" id="MDQ9170247.1"/>
    </source>
</evidence>
<feature type="domain" description="Peptidase M48" evidence="8">
    <location>
        <begin position="81"/>
        <end position="261"/>
    </location>
</feature>
<evidence type="ECO:0000256" key="3">
    <source>
        <dbReference type="ARBA" id="ARBA00022801"/>
    </source>
</evidence>
<comment type="caution">
    <text evidence="9">The sequence shown here is derived from an EMBL/GenBank/DDBJ whole genome shotgun (WGS) entry which is preliminary data.</text>
</comment>
<dbReference type="PANTHER" id="PTHR22726:SF1">
    <property type="entry name" value="METALLOENDOPEPTIDASE OMA1, MITOCHONDRIAL"/>
    <property type="match status" value="1"/>
</dbReference>
<feature type="chain" id="PRO_5047297029" evidence="7">
    <location>
        <begin position="24"/>
        <end position="277"/>
    </location>
</feature>
<dbReference type="InterPro" id="IPR001915">
    <property type="entry name" value="Peptidase_M48"/>
</dbReference>
<organism evidence="9 10">
    <name type="scientific">Keguizhuia sedimenti</name>
    <dbReference type="NCBI Taxonomy" id="3064264"/>
    <lineage>
        <taxon>Bacteria</taxon>
        <taxon>Pseudomonadati</taxon>
        <taxon>Pseudomonadota</taxon>
        <taxon>Betaproteobacteria</taxon>
        <taxon>Burkholderiales</taxon>
        <taxon>Oxalobacteraceae</taxon>
        <taxon>Keguizhuia</taxon>
    </lineage>
</organism>
<evidence type="ECO:0000313" key="10">
    <source>
        <dbReference type="Proteomes" id="UP001225596"/>
    </source>
</evidence>
<feature type="signal peptide" evidence="7">
    <location>
        <begin position="1"/>
        <end position="23"/>
    </location>
</feature>
<dbReference type="RefSeq" id="WP_338436174.1">
    <property type="nucleotide sequence ID" value="NZ_JAUYVH010000003.1"/>
</dbReference>
<protein>
    <submittedName>
        <fullName evidence="9">M48 family metallopeptidase</fullName>
    </submittedName>
</protein>
<proteinExistence type="inferred from homology"/>
<dbReference type="Gene3D" id="3.30.2010.10">
    <property type="entry name" value="Metalloproteases ('zincins'), catalytic domain"/>
    <property type="match status" value="1"/>
</dbReference>
<evidence type="ECO:0000256" key="1">
    <source>
        <dbReference type="ARBA" id="ARBA00022670"/>
    </source>
</evidence>
<dbReference type="EMBL" id="JAUYVH010000003">
    <property type="protein sequence ID" value="MDQ9170247.1"/>
    <property type="molecule type" value="Genomic_DNA"/>
</dbReference>
<accession>A0ABU1BMW0</accession>
<dbReference type="PROSITE" id="PS51257">
    <property type="entry name" value="PROKAR_LIPOPROTEIN"/>
    <property type="match status" value="1"/>
</dbReference>
<dbReference type="InterPro" id="IPR051156">
    <property type="entry name" value="Mito/Outer_Membr_Metalloprot"/>
</dbReference>
<keyword evidence="7" id="KW-0732">Signal</keyword>
<keyword evidence="2" id="KW-0479">Metal-binding</keyword>
<evidence type="ECO:0000256" key="6">
    <source>
        <dbReference type="RuleBase" id="RU003983"/>
    </source>
</evidence>
<keyword evidence="10" id="KW-1185">Reference proteome</keyword>
<evidence type="ECO:0000259" key="8">
    <source>
        <dbReference type="Pfam" id="PF01435"/>
    </source>
</evidence>
<sequence length="277" mass="30138">MKTKLLFNGKKLLCVSLTGLALAACETVQTTQGGAVGVNRQQRMAISAEAIEQASTKEYAQVMAAAQKKGLLNQNPAYVNRVRTVASRLIQQVPAFRPDATKWDWEVNVLTSSEVNAWCMPGGKMAVYTGLIEKLRLTDDELAAVMGHEISHALREHARERASEQAVAGLGISIVSAVAGLGDIGQKGMEYAYMGLLGLPNSRSHETEADRIGVELAARAGYDPRAAVTLWQKMGQVNSGEPPKFMSTHPPRAERLSDLTAYSQRVMPLYEKARAKR</sequence>
<keyword evidence="4 6" id="KW-0862">Zinc</keyword>
<comment type="similarity">
    <text evidence="6">Belongs to the peptidase M48 family.</text>
</comment>
<dbReference type="CDD" id="cd07331">
    <property type="entry name" value="M48C_Oma1_like"/>
    <property type="match status" value="1"/>
</dbReference>
<gene>
    <name evidence="9" type="ORF">Q8A64_07440</name>
</gene>
<keyword evidence="3 6" id="KW-0378">Hydrolase</keyword>
<reference evidence="9 10" key="1">
    <citation type="submission" date="2023-08" db="EMBL/GenBank/DDBJ databases">
        <title>Oxalobacteraceae gen .nov., isolated from river sludge outside the plant.</title>
        <authorList>
            <person name="Zhao S.Y."/>
        </authorList>
    </citation>
    <scope>NUCLEOTIDE SEQUENCE [LARGE SCALE GENOMIC DNA]</scope>
    <source>
        <strain evidence="9 10">R-40</strain>
    </source>
</reference>
<comment type="cofactor">
    <cofactor evidence="6">
        <name>Zn(2+)</name>
        <dbReference type="ChEBI" id="CHEBI:29105"/>
    </cofactor>
    <text evidence="6">Binds 1 zinc ion per subunit.</text>
</comment>
<dbReference type="Pfam" id="PF01435">
    <property type="entry name" value="Peptidase_M48"/>
    <property type="match status" value="1"/>
</dbReference>
<dbReference type="Proteomes" id="UP001225596">
    <property type="component" value="Unassembled WGS sequence"/>
</dbReference>
<evidence type="ECO:0000256" key="2">
    <source>
        <dbReference type="ARBA" id="ARBA00022723"/>
    </source>
</evidence>
<dbReference type="PANTHER" id="PTHR22726">
    <property type="entry name" value="METALLOENDOPEPTIDASE OMA1"/>
    <property type="match status" value="1"/>
</dbReference>
<keyword evidence="5 6" id="KW-0482">Metalloprotease</keyword>